<dbReference type="Proteomes" id="UP000036987">
    <property type="component" value="Unassembled WGS sequence"/>
</dbReference>
<dbReference type="EMBL" id="LFYR01001962">
    <property type="protein sequence ID" value="KMZ58275.1"/>
    <property type="molecule type" value="Genomic_DNA"/>
</dbReference>
<reference evidence="2" key="1">
    <citation type="journal article" date="2016" name="Nature">
        <title>The genome of the seagrass Zostera marina reveals angiosperm adaptation to the sea.</title>
        <authorList>
            <person name="Olsen J.L."/>
            <person name="Rouze P."/>
            <person name="Verhelst B."/>
            <person name="Lin Y.-C."/>
            <person name="Bayer T."/>
            <person name="Collen J."/>
            <person name="Dattolo E."/>
            <person name="De Paoli E."/>
            <person name="Dittami S."/>
            <person name="Maumus F."/>
            <person name="Michel G."/>
            <person name="Kersting A."/>
            <person name="Lauritano C."/>
            <person name="Lohaus R."/>
            <person name="Toepel M."/>
            <person name="Tonon T."/>
            <person name="Vanneste K."/>
            <person name="Amirebrahimi M."/>
            <person name="Brakel J."/>
            <person name="Bostroem C."/>
            <person name="Chovatia M."/>
            <person name="Grimwood J."/>
            <person name="Jenkins J.W."/>
            <person name="Jueterbock A."/>
            <person name="Mraz A."/>
            <person name="Stam W.T."/>
            <person name="Tice H."/>
            <person name="Bornberg-Bauer E."/>
            <person name="Green P.J."/>
            <person name="Pearson G.A."/>
            <person name="Procaccini G."/>
            <person name="Duarte C.M."/>
            <person name="Schmutz J."/>
            <person name="Reusch T.B.H."/>
            <person name="Van de Peer Y."/>
        </authorList>
    </citation>
    <scope>NUCLEOTIDE SEQUENCE [LARGE SCALE GENOMIC DNA]</scope>
    <source>
        <strain evidence="2">cv. Finnish</strain>
    </source>
</reference>
<evidence type="ECO:0000313" key="2">
    <source>
        <dbReference type="Proteomes" id="UP000036987"/>
    </source>
</evidence>
<gene>
    <name evidence="1" type="ORF">ZOSMA_78G00430</name>
</gene>
<dbReference type="AlphaFoldDB" id="A0A0K9NQM9"/>
<evidence type="ECO:0000313" key="1">
    <source>
        <dbReference type="EMBL" id="KMZ58275.1"/>
    </source>
</evidence>
<comment type="caution">
    <text evidence="1">The sequence shown here is derived from an EMBL/GenBank/DDBJ whole genome shotgun (WGS) entry which is preliminary data.</text>
</comment>
<accession>A0A0K9NQM9</accession>
<proteinExistence type="predicted"/>
<keyword evidence="2" id="KW-1185">Reference proteome</keyword>
<organism evidence="1 2">
    <name type="scientific">Zostera marina</name>
    <name type="common">Eelgrass</name>
    <dbReference type="NCBI Taxonomy" id="29655"/>
    <lineage>
        <taxon>Eukaryota</taxon>
        <taxon>Viridiplantae</taxon>
        <taxon>Streptophyta</taxon>
        <taxon>Embryophyta</taxon>
        <taxon>Tracheophyta</taxon>
        <taxon>Spermatophyta</taxon>
        <taxon>Magnoliopsida</taxon>
        <taxon>Liliopsida</taxon>
        <taxon>Zosteraceae</taxon>
        <taxon>Zostera</taxon>
    </lineage>
</organism>
<name>A0A0K9NQM9_ZOSMR</name>
<sequence length="60" mass="6923">MVVRNPWDMWKNSSKIHSMLFLNLSSKPRNSDGGQTRSSESDISTRTSIPSFQFFIIVFL</sequence>
<protein>
    <submittedName>
        <fullName evidence="1">Uncharacterized protein</fullName>
    </submittedName>
</protein>